<accession>A0A9N9AZG6</accession>
<protein>
    <submittedName>
        <fullName evidence="1">3811_t:CDS:1</fullName>
    </submittedName>
</protein>
<evidence type="ECO:0000313" key="1">
    <source>
        <dbReference type="EMBL" id="CAG8549275.1"/>
    </source>
</evidence>
<name>A0A9N9AZG6_FUNMO</name>
<dbReference type="Proteomes" id="UP000789375">
    <property type="component" value="Unassembled WGS sequence"/>
</dbReference>
<sequence>MPLRSRSCSVTTPAPLVQRSRNRCTIHVHNDSSPPRITAKSEPVSPATKHALSSVAIKGSTIPHLPSCKCASCKKQLEIRLAHDTIVDEVARKLKSPAFEAFLNQRVSLTTDQLDKIELAKLNANVDKLPPRYPAQDGYSRKDIHKMYFNTLAENLSRLEDPTLCERQRFVISNEKEEAMYTQRMFKRVSKALKHRFITQDAEFLAPEERKLLKFQEVEGNLSKLVDAFPQFDNQRFEMKPIKKRVI</sequence>
<gene>
    <name evidence="1" type="ORF">FMOSSE_LOCUS6381</name>
</gene>
<reference evidence="1" key="1">
    <citation type="submission" date="2021-06" db="EMBL/GenBank/DDBJ databases">
        <authorList>
            <person name="Kallberg Y."/>
            <person name="Tangrot J."/>
            <person name="Rosling A."/>
        </authorList>
    </citation>
    <scope>NUCLEOTIDE SEQUENCE</scope>
    <source>
        <strain evidence="1">87-6 pot B 2015</strain>
    </source>
</reference>
<dbReference type="EMBL" id="CAJVPP010001327">
    <property type="protein sequence ID" value="CAG8549275.1"/>
    <property type="molecule type" value="Genomic_DNA"/>
</dbReference>
<organism evidence="1 2">
    <name type="scientific">Funneliformis mosseae</name>
    <name type="common">Endomycorrhizal fungus</name>
    <name type="synonym">Glomus mosseae</name>
    <dbReference type="NCBI Taxonomy" id="27381"/>
    <lineage>
        <taxon>Eukaryota</taxon>
        <taxon>Fungi</taxon>
        <taxon>Fungi incertae sedis</taxon>
        <taxon>Mucoromycota</taxon>
        <taxon>Glomeromycotina</taxon>
        <taxon>Glomeromycetes</taxon>
        <taxon>Glomerales</taxon>
        <taxon>Glomeraceae</taxon>
        <taxon>Funneliformis</taxon>
    </lineage>
</organism>
<proteinExistence type="predicted"/>
<dbReference type="AlphaFoldDB" id="A0A9N9AZG6"/>
<keyword evidence="2" id="KW-1185">Reference proteome</keyword>
<comment type="caution">
    <text evidence="1">The sequence shown here is derived from an EMBL/GenBank/DDBJ whole genome shotgun (WGS) entry which is preliminary data.</text>
</comment>
<evidence type="ECO:0000313" key="2">
    <source>
        <dbReference type="Proteomes" id="UP000789375"/>
    </source>
</evidence>